<feature type="non-terminal residue" evidence="1">
    <location>
        <position position="1"/>
    </location>
</feature>
<gene>
    <name evidence="1" type="ORF">MRATA1EN22A_LOCUS15339</name>
</gene>
<proteinExistence type="predicted"/>
<reference evidence="1" key="2">
    <citation type="submission" date="2025-03" db="EMBL/GenBank/DDBJ databases">
        <authorList>
            <consortium name="ELIXIR-Norway"/>
            <consortium name="Elixir Norway"/>
        </authorList>
    </citation>
    <scope>NUCLEOTIDE SEQUENCE</scope>
</reference>
<protein>
    <submittedName>
        <fullName evidence="1">Uncharacterized protein</fullName>
    </submittedName>
</protein>
<dbReference type="Proteomes" id="UP001162501">
    <property type="component" value="Chromosome 25"/>
</dbReference>
<reference evidence="1" key="1">
    <citation type="submission" date="2023-05" db="EMBL/GenBank/DDBJ databases">
        <authorList>
            <consortium name="ELIXIR-Norway"/>
        </authorList>
    </citation>
    <scope>NUCLEOTIDE SEQUENCE</scope>
</reference>
<sequence length="99" mass="11406">WFSNPVAIQSPGEVGKNVDTKTPLRYWTKAASGSETQESSLKKNKKQNWPLPMIPTRPKFEDHISRKKDGRKKWARDGEKAVGEESIRKSCFFRAQFPK</sequence>
<evidence type="ECO:0000313" key="2">
    <source>
        <dbReference type="Proteomes" id="UP001162501"/>
    </source>
</evidence>
<evidence type="ECO:0000313" key="1">
    <source>
        <dbReference type="EMBL" id="CAN0307076.1"/>
    </source>
</evidence>
<feature type="non-terminal residue" evidence="1">
    <location>
        <position position="99"/>
    </location>
</feature>
<name>A0AC59Z8P0_RANTA</name>
<organism evidence="1 2">
    <name type="scientific">Rangifer tarandus platyrhynchus</name>
    <name type="common">Svalbard reindeer</name>
    <dbReference type="NCBI Taxonomy" id="3082113"/>
    <lineage>
        <taxon>Eukaryota</taxon>
        <taxon>Metazoa</taxon>
        <taxon>Chordata</taxon>
        <taxon>Craniata</taxon>
        <taxon>Vertebrata</taxon>
        <taxon>Euteleostomi</taxon>
        <taxon>Mammalia</taxon>
        <taxon>Eutheria</taxon>
        <taxon>Laurasiatheria</taxon>
        <taxon>Artiodactyla</taxon>
        <taxon>Ruminantia</taxon>
        <taxon>Pecora</taxon>
        <taxon>Cervidae</taxon>
        <taxon>Odocoileinae</taxon>
        <taxon>Rangifer</taxon>
    </lineage>
</organism>
<dbReference type="EMBL" id="OX596109">
    <property type="protein sequence ID" value="CAN0307076.1"/>
    <property type="molecule type" value="Genomic_DNA"/>
</dbReference>
<accession>A0AC59Z8P0</accession>